<dbReference type="OrthoDB" id="2963718at2759"/>
<dbReference type="HOGENOM" id="CLU_1468094_0_0_1"/>
<gene>
    <name evidence="2" type="ORF">CC1G_03142</name>
</gene>
<evidence type="ECO:0000313" key="3">
    <source>
        <dbReference type="Proteomes" id="UP000001861"/>
    </source>
</evidence>
<feature type="compositionally biased region" description="Basic residues" evidence="1">
    <location>
        <begin position="175"/>
        <end position="184"/>
    </location>
</feature>
<dbReference type="KEGG" id="cci:CC1G_03142"/>
<accession>A8PF33</accession>
<evidence type="ECO:0000313" key="2">
    <source>
        <dbReference type="EMBL" id="EAU80966.2"/>
    </source>
</evidence>
<dbReference type="EMBL" id="AACS02000008">
    <property type="protein sequence ID" value="EAU80966.2"/>
    <property type="molecule type" value="Genomic_DNA"/>
</dbReference>
<proteinExistence type="predicted"/>
<comment type="caution">
    <text evidence="2">The sequence shown here is derived from an EMBL/GenBank/DDBJ whole genome shotgun (WGS) entry which is preliminary data.</text>
</comment>
<feature type="region of interest" description="Disordered" evidence="1">
    <location>
        <begin position="78"/>
        <end position="184"/>
    </location>
</feature>
<keyword evidence="3" id="KW-1185">Reference proteome</keyword>
<sequence length="184" mass="20767">MGAIKKANWEKKQEATKQAKQQRHTQWTKVRNQYEKMKKDKTLPGREETFTYKGSPVKTGKDLRTAVINTLWFKQANPNRPVTEHPKTFLNSPQDGKKIFPSMQGTGHEFPSDRKPGGFQGKGNVGAMRVVTQPTKDGGTKYMGVISHDPTLKQSKDDPQRNFHHLVLPGPPLPKKPKKQGKGK</sequence>
<dbReference type="GeneID" id="6017569"/>
<name>A8PF33_COPC7</name>
<feature type="compositionally biased region" description="Basic and acidic residues" evidence="1">
    <location>
        <begin position="32"/>
        <end position="49"/>
    </location>
</feature>
<feature type="compositionally biased region" description="Basic and acidic residues" evidence="1">
    <location>
        <begin position="150"/>
        <end position="161"/>
    </location>
</feature>
<dbReference type="InParanoid" id="A8PF33"/>
<reference evidence="2 3" key="1">
    <citation type="journal article" date="2010" name="Proc. Natl. Acad. Sci. U.S.A.">
        <title>Insights into evolution of multicellular fungi from the assembled chromosomes of the mushroom Coprinopsis cinerea (Coprinus cinereus).</title>
        <authorList>
            <person name="Stajich J.E."/>
            <person name="Wilke S.K."/>
            <person name="Ahren D."/>
            <person name="Au C.H."/>
            <person name="Birren B.W."/>
            <person name="Borodovsky M."/>
            <person name="Burns C."/>
            <person name="Canback B."/>
            <person name="Casselton L.A."/>
            <person name="Cheng C.K."/>
            <person name="Deng J."/>
            <person name="Dietrich F.S."/>
            <person name="Fargo D.C."/>
            <person name="Farman M.L."/>
            <person name="Gathman A.C."/>
            <person name="Goldberg J."/>
            <person name="Guigo R."/>
            <person name="Hoegger P.J."/>
            <person name="Hooker J.B."/>
            <person name="Huggins A."/>
            <person name="James T.Y."/>
            <person name="Kamada T."/>
            <person name="Kilaru S."/>
            <person name="Kodira C."/>
            <person name="Kues U."/>
            <person name="Kupfer D."/>
            <person name="Kwan H.S."/>
            <person name="Lomsadze A."/>
            <person name="Li W."/>
            <person name="Lilly W.W."/>
            <person name="Ma L.J."/>
            <person name="Mackey A.J."/>
            <person name="Manning G."/>
            <person name="Martin F."/>
            <person name="Muraguchi H."/>
            <person name="Natvig D.O."/>
            <person name="Palmerini H."/>
            <person name="Ramesh M.A."/>
            <person name="Rehmeyer C.J."/>
            <person name="Roe B.A."/>
            <person name="Shenoy N."/>
            <person name="Stanke M."/>
            <person name="Ter-Hovhannisyan V."/>
            <person name="Tunlid A."/>
            <person name="Velagapudi R."/>
            <person name="Vision T.J."/>
            <person name="Zeng Q."/>
            <person name="Zolan M.E."/>
            <person name="Pukkila P.J."/>
        </authorList>
    </citation>
    <scope>NUCLEOTIDE SEQUENCE [LARGE SCALE GENOMIC DNA]</scope>
    <source>
        <strain evidence="3">Okayama-7 / 130 / ATCC MYA-4618 / FGSC 9003</strain>
    </source>
</reference>
<feature type="region of interest" description="Disordered" evidence="1">
    <location>
        <begin position="1"/>
        <end position="49"/>
    </location>
</feature>
<dbReference type="VEuPathDB" id="FungiDB:CC1G_03142"/>
<feature type="compositionally biased region" description="Basic and acidic residues" evidence="1">
    <location>
        <begin position="7"/>
        <end position="17"/>
    </location>
</feature>
<dbReference type="RefSeq" id="XP_001840913.2">
    <property type="nucleotide sequence ID" value="XM_001840861.2"/>
</dbReference>
<evidence type="ECO:0000256" key="1">
    <source>
        <dbReference type="SAM" id="MobiDB-lite"/>
    </source>
</evidence>
<organism evidence="2 3">
    <name type="scientific">Coprinopsis cinerea (strain Okayama-7 / 130 / ATCC MYA-4618 / FGSC 9003)</name>
    <name type="common">Inky cap fungus</name>
    <name type="synonym">Hormographiella aspergillata</name>
    <dbReference type="NCBI Taxonomy" id="240176"/>
    <lineage>
        <taxon>Eukaryota</taxon>
        <taxon>Fungi</taxon>
        <taxon>Dikarya</taxon>
        <taxon>Basidiomycota</taxon>
        <taxon>Agaricomycotina</taxon>
        <taxon>Agaricomycetes</taxon>
        <taxon>Agaricomycetidae</taxon>
        <taxon>Agaricales</taxon>
        <taxon>Agaricineae</taxon>
        <taxon>Psathyrellaceae</taxon>
        <taxon>Coprinopsis</taxon>
    </lineage>
</organism>
<dbReference type="AlphaFoldDB" id="A8PF33"/>
<dbReference type="Proteomes" id="UP000001861">
    <property type="component" value="Unassembled WGS sequence"/>
</dbReference>
<protein>
    <submittedName>
        <fullName evidence="2">Uncharacterized protein</fullName>
    </submittedName>
</protein>